<keyword evidence="6" id="KW-0408">Iron</keyword>
<sequence length="541" mass="58205">MAITLFVPRDTSALSMGADDVVQALKFQCQDLTDDVTIVRNGSRGLFYLEPLVEVLTPKGRVAYGPVQIEDVESLLAQGLLNGNSDHPLYLGLTEEIPYLAKQQRLTFSRAGIIDPININDYIEHEGFSGLSKALAMFEQGSDNGQQKIVDEIKTSGLRGRGGAAFPTGIKWQTVLDAKSTSEAQQKYIVCNADEGDSGTFSDRLLMEADPFSLIEGMIIAGLAVGANQGYIYLRSEYPQANIILEQAINTAYQQNFLGNNIQQSGQKFDLEVRIGAGAYICGEETSLLESLEGKRGLVRAKPPLPAIEGLFGQPTIVNNVISLATIPTILAQGAQYYQDFGVGRSRGTLPFQLAGNIKQGGLVELAFGTTLAELINDFGAGSYSGVPLKAIQVGGPLGAYLPENQWATELDYEAFAKIDAVLGHGGIVAFDDTVDMTAQARFAMEFCVAESCGKCTPCRIGSVRGVEVINKMTKAQQQSENSAEELAELNTLLVDLCDTMVDGSLCAMGGMTPIPVRSIMNHFSDDFVATADKFNAKEIN</sequence>
<dbReference type="Gene3D" id="3.40.50.11540">
    <property type="entry name" value="NADH-ubiquinone oxidoreductase 51kDa subunit"/>
    <property type="match status" value="1"/>
</dbReference>
<keyword evidence="12" id="KW-1185">Reference proteome</keyword>
<dbReference type="SMART" id="SM00928">
    <property type="entry name" value="NADH_4Fe-4S"/>
    <property type="match status" value="1"/>
</dbReference>
<feature type="domain" description="NADH-ubiquinone oxidoreductase 51kDa subunit iron-sulphur binding" evidence="10">
    <location>
        <begin position="438"/>
        <end position="483"/>
    </location>
</feature>
<keyword evidence="7" id="KW-0411">Iron-sulfur</keyword>
<protein>
    <recommendedName>
        <fullName evidence="3">NADH-quinone oxidoreductase subunit F</fullName>
    </recommendedName>
    <alternativeName>
        <fullName evidence="8">NADH dehydrogenase I subunit F</fullName>
    </alternativeName>
    <alternativeName>
        <fullName evidence="9">NDH-1 subunit F</fullName>
    </alternativeName>
</protein>
<evidence type="ECO:0000256" key="5">
    <source>
        <dbReference type="ARBA" id="ARBA00022723"/>
    </source>
</evidence>
<accession>A0ABY9TKL4</accession>
<dbReference type="CDD" id="cd03063">
    <property type="entry name" value="TRX_Fd_FDH_beta"/>
    <property type="match status" value="1"/>
</dbReference>
<dbReference type="InterPro" id="IPR001949">
    <property type="entry name" value="NADH-UbQ_OxRdtase_51kDa_CS"/>
</dbReference>
<dbReference type="InterPro" id="IPR037225">
    <property type="entry name" value="Nuo51_FMN-bd_sf"/>
</dbReference>
<evidence type="ECO:0000259" key="10">
    <source>
        <dbReference type="SMART" id="SM00928"/>
    </source>
</evidence>
<dbReference type="InterPro" id="IPR019575">
    <property type="entry name" value="Nuop51_4Fe4S-bd"/>
</dbReference>
<evidence type="ECO:0000313" key="11">
    <source>
        <dbReference type="EMBL" id="WNC69368.1"/>
    </source>
</evidence>
<dbReference type="InterPro" id="IPR037207">
    <property type="entry name" value="Nuop51_4Fe4S-bd_sf"/>
</dbReference>
<evidence type="ECO:0000256" key="6">
    <source>
        <dbReference type="ARBA" id="ARBA00023004"/>
    </source>
</evidence>
<keyword evidence="4" id="KW-0004">4Fe-4S</keyword>
<evidence type="ECO:0000256" key="9">
    <source>
        <dbReference type="ARBA" id="ARBA00032787"/>
    </source>
</evidence>
<dbReference type="PANTHER" id="PTHR43578:SF3">
    <property type="entry name" value="NADH-QUINONE OXIDOREDUCTASE SUBUNIT F"/>
    <property type="match status" value="1"/>
</dbReference>
<dbReference type="PROSITE" id="PS00645">
    <property type="entry name" value="COMPLEX1_51K_2"/>
    <property type="match status" value="1"/>
</dbReference>
<proteinExistence type="inferred from homology"/>
<reference evidence="12" key="1">
    <citation type="submission" date="2023-09" db="EMBL/GenBank/DDBJ databases">
        <authorList>
            <person name="Li S."/>
            <person name="Li X."/>
            <person name="Zhang C."/>
            <person name="Zhao Z."/>
        </authorList>
    </citation>
    <scope>NUCLEOTIDE SEQUENCE [LARGE SCALE GENOMIC DNA]</scope>
    <source>
        <strain evidence="12">SQ345</strain>
    </source>
</reference>
<comment type="similarity">
    <text evidence="2">Belongs to the complex I 51 kDa subunit family.</text>
</comment>
<dbReference type="Gene3D" id="6.10.250.1450">
    <property type="match status" value="1"/>
</dbReference>
<organism evidence="11 12">
    <name type="scientific">Thalassotalea nanhaiensis</name>
    <dbReference type="NCBI Taxonomy" id="3065648"/>
    <lineage>
        <taxon>Bacteria</taxon>
        <taxon>Pseudomonadati</taxon>
        <taxon>Pseudomonadota</taxon>
        <taxon>Gammaproteobacteria</taxon>
        <taxon>Alteromonadales</taxon>
        <taxon>Colwelliaceae</taxon>
        <taxon>Thalassotalea</taxon>
    </lineage>
</organism>
<name>A0ABY9TKL4_9GAMM</name>
<evidence type="ECO:0000256" key="7">
    <source>
        <dbReference type="ARBA" id="ARBA00023014"/>
    </source>
</evidence>
<evidence type="ECO:0000256" key="4">
    <source>
        <dbReference type="ARBA" id="ARBA00022485"/>
    </source>
</evidence>
<dbReference type="Pfam" id="PF01512">
    <property type="entry name" value="Complex1_51K"/>
    <property type="match status" value="1"/>
</dbReference>
<dbReference type="SUPFAM" id="SSF142984">
    <property type="entry name" value="Nqo1 middle domain-like"/>
    <property type="match status" value="1"/>
</dbReference>
<dbReference type="Gene3D" id="1.20.1440.230">
    <property type="entry name" value="NADH-ubiquinone oxidoreductase 51kDa subunit, iron-sulphur binding domain"/>
    <property type="match status" value="1"/>
</dbReference>
<comment type="cofactor">
    <cofactor evidence="1">
        <name>FMN</name>
        <dbReference type="ChEBI" id="CHEBI:58210"/>
    </cofactor>
</comment>
<dbReference type="EMBL" id="CP134146">
    <property type="protein sequence ID" value="WNC69368.1"/>
    <property type="molecule type" value="Genomic_DNA"/>
</dbReference>
<dbReference type="InterPro" id="IPR011538">
    <property type="entry name" value="Nuo51_FMN-bd"/>
</dbReference>
<evidence type="ECO:0000256" key="1">
    <source>
        <dbReference type="ARBA" id="ARBA00001917"/>
    </source>
</evidence>
<dbReference type="SUPFAM" id="SSF140490">
    <property type="entry name" value="Nqo1C-terminal domain-like"/>
    <property type="match status" value="1"/>
</dbReference>
<dbReference type="Gene3D" id="3.10.20.600">
    <property type="match status" value="1"/>
</dbReference>
<gene>
    <name evidence="11" type="ORF">RI845_04250</name>
</gene>
<keyword evidence="5" id="KW-0479">Metal-binding</keyword>
<dbReference type="SUPFAM" id="SSF52833">
    <property type="entry name" value="Thioredoxin-like"/>
    <property type="match status" value="1"/>
</dbReference>
<dbReference type="PROSITE" id="PS00644">
    <property type="entry name" value="COMPLEX1_51K_1"/>
    <property type="match status" value="1"/>
</dbReference>
<dbReference type="RefSeq" id="WP_348388511.1">
    <property type="nucleotide sequence ID" value="NZ_CP134146.1"/>
</dbReference>
<evidence type="ECO:0000256" key="3">
    <source>
        <dbReference type="ARBA" id="ARBA00019901"/>
    </source>
</evidence>
<dbReference type="SUPFAM" id="SSF142019">
    <property type="entry name" value="Nqo1 FMN-binding domain-like"/>
    <property type="match status" value="1"/>
</dbReference>
<evidence type="ECO:0000256" key="8">
    <source>
        <dbReference type="ARBA" id="ARBA00031578"/>
    </source>
</evidence>
<dbReference type="Pfam" id="PF10589">
    <property type="entry name" value="NADH_4Fe-4S"/>
    <property type="match status" value="1"/>
</dbReference>
<dbReference type="InterPro" id="IPR036249">
    <property type="entry name" value="Thioredoxin-like_sf"/>
</dbReference>
<dbReference type="Proteomes" id="UP001248581">
    <property type="component" value="Chromosome"/>
</dbReference>
<evidence type="ECO:0000256" key="2">
    <source>
        <dbReference type="ARBA" id="ARBA00007523"/>
    </source>
</evidence>
<dbReference type="PANTHER" id="PTHR43578">
    <property type="entry name" value="NADH-QUINONE OXIDOREDUCTASE SUBUNIT F"/>
    <property type="match status" value="1"/>
</dbReference>
<evidence type="ECO:0000313" key="12">
    <source>
        <dbReference type="Proteomes" id="UP001248581"/>
    </source>
</evidence>